<evidence type="ECO:0000313" key="3">
    <source>
        <dbReference type="EMBL" id="MPM10909.1"/>
    </source>
</evidence>
<evidence type="ECO:0008006" key="4">
    <source>
        <dbReference type="Google" id="ProtNLM"/>
    </source>
</evidence>
<evidence type="ECO:0000259" key="2">
    <source>
        <dbReference type="Pfam" id="PF13635"/>
    </source>
</evidence>
<protein>
    <recommendedName>
        <fullName evidence="4">DUF4143 domain-containing protein</fullName>
    </recommendedName>
</protein>
<proteinExistence type="predicted"/>
<dbReference type="InterPro" id="IPR041682">
    <property type="entry name" value="AAA_14"/>
</dbReference>
<dbReference type="InterPro" id="IPR025420">
    <property type="entry name" value="DUF4143"/>
</dbReference>
<dbReference type="PANTHER" id="PTHR43566">
    <property type="entry name" value="CONSERVED PROTEIN"/>
    <property type="match status" value="1"/>
</dbReference>
<sequence>MDPSQYRPRVIDELVEQYLQAFGAICIEGPKWCGKTWTAHMHAKSAFLVSDPAGNFQNRQLAQLDPSIVLDGQFPRLIDEWQEVPSLWDAVRFKVDDQAVKGQFILTGSATPKRRGVMHSGTGRIARLRMMSMSLYESGDSTGFISLKDICNSVYETKLTGEVQLRTIAALILRGGWPGSIGLSTKNAVLIPRMYLKNVVDDDVDKIDDTKRDKAKMRLLLRSLARNESTTVGKKKLKDDMMGVEKDSIDEDTITEYLDVFTSLFILENQKPYGASLRSSLSIRQAEKRHFTDPSFACSLLGITQEDKLIGNLQTFGFMFEALCVRDLRIYAQAFGGELYHYQDYENNEIDAVIEMPDGSWSAFEIKLGANQIDAAAQSLLKIQAKFLKPASSLCVICGLSNAAYRRPDGVYVVPLTALRP</sequence>
<evidence type="ECO:0000259" key="1">
    <source>
        <dbReference type="Pfam" id="PF13173"/>
    </source>
</evidence>
<dbReference type="Pfam" id="PF13635">
    <property type="entry name" value="DUF4143"/>
    <property type="match status" value="1"/>
</dbReference>
<gene>
    <name evidence="3" type="ORF">SDC9_57246</name>
</gene>
<feature type="domain" description="AAA" evidence="1">
    <location>
        <begin position="24"/>
        <end position="137"/>
    </location>
</feature>
<name>A0A644X4E5_9ZZZZ</name>
<dbReference type="PANTHER" id="PTHR43566:SF2">
    <property type="entry name" value="DUF4143 DOMAIN-CONTAINING PROTEIN"/>
    <property type="match status" value="1"/>
</dbReference>
<dbReference type="EMBL" id="VSSQ01001757">
    <property type="protein sequence ID" value="MPM10909.1"/>
    <property type="molecule type" value="Genomic_DNA"/>
</dbReference>
<dbReference type="AlphaFoldDB" id="A0A644X4E5"/>
<dbReference type="Pfam" id="PF13173">
    <property type="entry name" value="AAA_14"/>
    <property type="match status" value="1"/>
</dbReference>
<accession>A0A644X4E5</accession>
<feature type="domain" description="DUF4143" evidence="2">
    <location>
        <begin position="202"/>
        <end position="368"/>
    </location>
</feature>
<comment type="caution">
    <text evidence="3">The sequence shown here is derived from an EMBL/GenBank/DDBJ whole genome shotgun (WGS) entry which is preliminary data.</text>
</comment>
<organism evidence="3">
    <name type="scientific">bioreactor metagenome</name>
    <dbReference type="NCBI Taxonomy" id="1076179"/>
    <lineage>
        <taxon>unclassified sequences</taxon>
        <taxon>metagenomes</taxon>
        <taxon>ecological metagenomes</taxon>
    </lineage>
</organism>
<reference evidence="3" key="1">
    <citation type="submission" date="2019-08" db="EMBL/GenBank/DDBJ databases">
        <authorList>
            <person name="Kucharzyk K."/>
            <person name="Murdoch R.W."/>
            <person name="Higgins S."/>
            <person name="Loffler F."/>
        </authorList>
    </citation>
    <scope>NUCLEOTIDE SEQUENCE</scope>
</reference>